<evidence type="ECO:0000256" key="1">
    <source>
        <dbReference type="ARBA" id="ARBA00004123"/>
    </source>
</evidence>
<keyword evidence="4" id="KW-0677">Repeat</keyword>
<evidence type="ECO:0000256" key="7">
    <source>
        <dbReference type="ARBA" id="ARBA00023015"/>
    </source>
</evidence>
<feature type="region of interest" description="Disordered" evidence="12">
    <location>
        <begin position="178"/>
        <end position="215"/>
    </location>
</feature>
<dbReference type="GO" id="GO:0010468">
    <property type="term" value="P:regulation of gene expression"/>
    <property type="evidence" value="ECO:0007669"/>
    <property type="project" value="TreeGrafter"/>
</dbReference>
<evidence type="ECO:0000259" key="13">
    <source>
        <dbReference type="PROSITE" id="PS50157"/>
    </source>
</evidence>
<feature type="domain" description="C2H2-type" evidence="13">
    <location>
        <begin position="786"/>
        <end position="816"/>
    </location>
</feature>
<comment type="similarity">
    <text evidence="2">Belongs to the krueppel C2H2-type zinc-finger protein family.</text>
</comment>
<evidence type="ECO:0000256" key="6">
    <source>
        <dbReference type="ARBA" id="ARBA00022833"/>
    </source>
</evidence>
<dbReference type="InterPro" id="IPR036236">
    <property type="entry name" value="Znf_C2H2_sf"/>
</dbReference>
<dbReference type="CTD" id="90485"/>
<dbReference type="GO" id="GO:0003677">
    <property type="term" value="F:DNA binding"/>
    <property type="evidence" value="ECO:0007669"/>
    <property type="project" value="UniProtKB-KW"/>
</dbReference>
<feature type="compositionally biased region" description="Basic residues" evidence="12">
    <location>
        <begin position="580"/>
        <end position="593"/>
    </location>
</feature>
<dbReference type="PROSITE" id="PS50157">
    <property type="entry name" value="ZINC_FINGER_C2H2_2"/>
    <property type="match status" value="12"/>
</dbReference>
<dbReference type="AlphaFoldDB" id="A0A6P3IZ28"/>
<dbReference type="FunFam" id="3.30.160.60:FF:000380">
    <property type="entry name" value="zinc finger protein 2 isoform X2"/>
    <property type="match status" value="1"/>
</dbReference>
<dbReference type="PANTHER" id="PTHR16515:SF57">
    <property type="entry name" value="ZINC FINGER PROTEIN 154-LIKE"/>
    <property type="match status" value="1"/>
</dbReference>
<keyword evidence="8" id="KW-0238">DNA-binding</keyword>
<feature type="domain" description="C2H2-type" evidence="13">
    <location>
        <begin position="674"/>
        <end position="701"/>
    </location>
</feature>
<dbReference type="KEGG" id="bbis:105001670"/>
<dbReference type="FunFam" id="3.30.160.60:FF:000180">
    <property type="entry name" value="Zinc finger protein 689"/>
    <property type="match status" value="1"/>
</dbReference>
<feature type="domain" description="C2H2-type" evidence="13">
    <location>
        <begin position="702"/>
        <end position="729"/>
    </location>
</feature>
<feature type="compositionally biased region" description="Polar residues" evidence="12">
    <location>
        <begin position="31"/>
        <end position="41"/>
    </location>
</feature>
<dbReference type="RefSeq" id="XP_010856355.1">
    <property type="nucleotide sequence ID" value="XM_010858053.1"/>
</dbReference>
<name>A0A6P3IZ28_BISBB</name>
<dbReference type="SMART" id="SM00355">
    <property type="entry name" value="ZnF_C2H2"/>
    <property type="match status" value="12"/>
</dbReference>
<feature type="domain" description="C2H2-type" evidence="13">
    <location>
        <begin position="901"/>
        <end position="928"/>
    </location>
</feature>
<feature type="domain" description="C2H2-type" evidence="13">
    <location>
        <begin position="929"/>
        <end position="956"/>
    </location>
</feature>
<evidence type="ECO:0000313" key="15">
    <source>
        <dbReference type="RefSeq" id="XP_010856355.1"/>
    </source>
</evidence>
<dbReference type="OrthoDB" id="654211at2759"/>
<dbReference type="FunFam" id="3.30.160.60:FF:001158">
    <property type="entry name" value="zinc finger protein 22"/>
    <property type="match status" value="2"/>
</dbReference>
<evidence type="ECO:0000313" key="14">
    <source>
        <dbReference type="Proteomes" id="UP000515208"/>
    </source>
</evidence>
<feature type="domain" description="C2H2-type" evidence="13">
    <location>
        <begin position="730"/>
        <end position="757"/>
    </location>
</feature>
<feature type="compositionally biased region" description="Basic and acidic residues" evidence="12">
    <location>
        <begin position="521"/>
        <end position="559"/>
    </location>
</feature>
<protein>
    <submittedName>
        <fullName evidence="15">Zinc finger protein 835</fullName>
    </submittedName>
</protein>
<feature type="region of interest" description="Disordered" evidence="12">
    <location>
        <begin position="1"/>
        <end position="68"/>
    </location>
</feature>
<reference evidence="15" key="1">
    <citation type="submission" date="2025-08" db="UniProtKB">
        <authorList>
            <consortium name="RefSeq"/>
        </authorList>
    </citation>
    <scope>IDENTIFICATION</scope>
    <source>
        <tissue evidence="15">Blood</tissue>
    </source>
</reference>
<dbReference type="FunFam" id="3.30.160.60:FF:001049">
    <property type="entry name" value="zinc finger protein 319"/>
    <property type="match status" value="1"/>
</dbReference>
<feature type="domain" description="C2H2-type" evidence="13">
    <location>
        <begin position="646"/>
        <end position="673"/>
    </location>
</feature>
<accession>A0A6P3IZ28</accession>
<dbReference type="SUPFAM" id="SSF57667">
    <property type="entry name" value="beta-beta-alpha zinc fingers"/>
    <property type="match status" value="7"/>
</dbReference>
<keyword evidence="3" id="KW-0479">Metal-binding</keyword>
<evidence type="ECO:0000256" key="2">
    <source>
        <dbReference type="ARBA" id="ARBA00006991"/>
    </source>
</evidence>
<dbReference type="InterPro" id="IPR050331">
    <property type="entry name" value="Zinc_finger"/>
</dbReference>
<feature type="region of interest" description="Disordered" evidence="12">
    <location>
        <begin position="512"/>
        <end position="615"/>
    </location>
</feature>
<evidence type="ECO:0000256" key="3">
    <source>
        <dbReference type="ARBA" id="ARBA00022723"/>
    </source>
</evidence>
<dbReference type="FunFam" id="3.30.160.60:FF:000352">
    <property type="entry name" value="zinc finger protein 3 homolog"/>
    <property type="match status" value="2"/>
</dbReference>
<organism evidence="14 15">
    <name type="scientific">Bison bison bison</name>
    <name type="common">North American plains bison</name>
    <dbReference type="NCBI Taxonomy" id="43346"/>
    <lineage>
        <taxon>Eukaryota</taxon>
        <taxon>Metazoa</taxon>
        <taxon>Chordata</taxon>
        <taxon>Craniata</taxon>
        <taxon>Vertebrata</taxon>
        <taxon>Euteleostomi</taxon>
        <taxon>Mammalia</taxon>
        <taxon>Eutheria</taxon>
        <taxon>Laurasiatheria</taxon>
        <taxon>Artiodactyla</taxon>
        <taxon>Ruminantia</taxon>
        <taxon>Pecora</taxon>
        <taxon>Bovidae</taxon>
        <taxon>Bovinae</taxon>
        <taxon>Bison</taxon>
    </lineage>
</organism>
<dbReference type="GO" id="GO:0008270">
    <property type="term" value="F:zinc ion binding"/>
    <property type="evidence" value="ECO:0007669"/>
    <property type="project" value="UniProtKB-KW"/>
</dbReference>
<feature type="domain" description="C2H2-type" evidence="13">
    <location>
        <begin position="873"/>
        <end position="900"/>
    </location>
</feature>
<dbReference type="FunFam" id="3.30.160.60:FF:002343">
    <property type="entry name" value="Zinc finger protein 33A"/>
    <property type="match status" value="3"/>
</dbReference>
<dbReference type="InterPro" id="IPR013087">
    <property type="entry name" value="Znf_C2H2_type"/>
</dbReference>
<keyword evidence="10" id="KW-0539">Nucleus</keyword>
<comment type="subcellular location">
    <subcellularLocation>
        <location evidence="1">Nucleus</location>
    </subcellularLocation>
</comment>
<dbReference type="PROSITE" id="PS00028">
    <property type="entry name" value="ZINC_FINGER_C2H2_1"/>
    <property type="match status" value="12"/>
</dbReference>
<evidence type="ECO:0000256" key="9">
    <source>
        <dbReference type="ARBA" id="ARBA00023163"/>
    </source>
</evidence>
<evidence type="ECO:0000256" key="12">
    <source>
        <dbReference type="SAM" id="MobiDB-lite"/>
    </source>
</evidence>
<evidence type="ECO:0000256" key="8">
    <source>
        <dbReference type="ARBA" id="ARBA00023125"/>
    </source>
</evidence>
<dbReference type="GeneID" id="105001670"/>
<keyword evidence="6" id="KW-0862">Zinc</keyword>
<feature type="compositionally biased region" description="Basic and acidic residues" evidence="12">
    <location>
        <begin position="178"/>
        <end position="195"/>
    </location>
</feature>
<feature type="domain" description="C2H2-type" evidence="13">
    <location>
        <begin position="817"/>
        <end position="844"/>
    </location>
</feature>
<feature type="compositionally biased region" description="Low complexity" evidence="12">
    <location>
        <begin position="105"/>
        <end position="116"/>
    </location>
</feature>
<feature type="compositionally biased region" description="Polar residues" evidence="12">
    <location>
        <begin position="402"/>
        <end position="416"/>
    </location>
</feature>
<keyword evidence="9" id="KW-0804">Transcription</keyword>
<feature type="domain" description="C2H2-type" evidence="13">
    <location>
        <begin position="618"/>
        <end position="645"/>
    </location>
</feature>
<evidence type="ECO:0000256" key="5">
    <source>
        <dbReference type="ARBA" id="ARBA00022771"/>
    </source>
</evidence>
<dbReference type="Proteomes" id="UP000515208">
    <property type="component" value="Unplaced"/>
</dbReference>
<feature type="region of interest" description="Disordered" evidence="12">
    <location>
        <begin position="447"/>
        <end position="489"/>
    </location>
</feature>
<dbReference type="PANTHER" id="PTHR16515">
    <property type="entry name" value="PR DOMAIN ZINC FINGER PROTEIN"/>
    <property type="match status" value="1"/>
</dbReference>
<feature type="region of interest" description="Disordered" evidence="12">
    <location>
        <begin position="402"/>
        <end position="430"/>
    </location>
</feature>
<feature type="region of interest" description="Disordered" evidence="12">
    <location>
        <begin position="87"/>
        <end position="116"/>
    </location>
</feature>
<dbReference type="FunFam" id="3.30.160.60:FF:000016">
    <property type="entry name" value="zinc finger protein 37 homolog"/>
    <property type="match status" value="1"/>
</dbReference>
<feature type="domain" description="C2H2-type" evidence="13">
    <location>
        <begin position="758"/>
        <end position="785"/>
    </location>
</feature>
<dbReference type="Pfam" id="PF00096">
    <property type="entry name" value="zf-C2H2"/>
    <property type="match status" value="12"/>
</dbReference>
<feature type="domain" description="C2H2-type" evidence="13">
    <location>
        <begin position="845"/>
        <end position="872"/>
    </location>
</feature>
<dbReference type="FunFam" id="3.30.160.60:FF:002063">
    <property type="entry name" value="RB associated KRAB zinc finger"/>
    <property type="match status" value="1"/>
</dbReference>
<dbReference type="Gene3D" id="3.30.160.60">
    <property type="entry name" value="Classic Zinc Finger"/>
    <property type="match status" value="12"/>
</dbReference>
<feature type="compositionally biased region" description="Low complexity" evidence="12">
    <location>
        <begin position="464"/>
        <end position="481"/>
    </location>
</feature>
<sequence>MLPTCESPQIPQPPTHHLLPPEAASKLQVPTAGQASGSQDQGWPVCLGSWCPSSDAEEGGQTSGPDSSWEELKRAVWLLGEPGRLGWGKHRLASPSRQSGLRAAPLTPTGPLGSGPSLPTLPGETLAQEHRLPWALRGPCLPSLEAADDGPHRGDEDAMGHRDDLVSVVDCLGLGHHVHGDGHAREQSHHRDGDGHPAPGQTRGTLNVEAHVSRKDRLLRKKHTGVWKRMVANQHRTRLSPRRVTMQVQRSGRRETVCIRGHRDSPSRPKRTSSVLFWMSVLLLKPRVGGKVWVILSASFLLLTLHSFREVLKVGSSAAPDSILAEHAVRRPKRATWRCRTSPNSHYVEKSQAPDVWANRVSPSRPALHTCPLHASTGSERLPSLRGLPHSLLSLCGRSAAPSGSCSSWEPQTGRSSPGARAHSGSARRLEPTVEAAALLREACMSAPPWDEGPQGVRVDQTSAGPTREARAAGTGATAREMWMGPGASKPTRCEIEAAARKAGMEALLEGAAPQSSKLGETPKPEGGFKDGPEKAETCLKQEARKENPTRDGVPKQDELAAGTPETNCSPLTPQADHRPQRRGAPRKRRTLKKAAASAEPEPEEMAERGGGGPSKPWKCGDCGKAFSYCSAFTLHQRTHTGEKPFPCADCGRAFSQSAHLAQHRRVHTGERPYACAECGKAFSQGSYLAAHGRVHTGERPHHCTDCGKAFARPTHLAQHRRVHTGERPFACGQCAKAFRSRSALREHQRIHTGEKPFACARCDKAFRFSSALLRHQRTHTAQRPYTCGQCAKCGKAFTQVSHLSRHRRTHTGERPYACGACGRAFSNRSHLVQHHLAHTGARPYKCSECGAAFGHVSSLLEHQKVHTGEKPFRCGDCGRAFSHGSSLTLHRRTHTGERPYACPECGKAFSNRAYLVQHHIVHTGEKPYECGGCGKAFSFSSALIRHRKTHAAGKKAGAPLGPAAAAAPTPALPAGGGAC</sequence>
<dbReference type="GO" id="GO:0005634">
    <property type="term" value="C:nucleus"/>
    <property type="evidence" value="ECO:0007669"/>
    <property type="project" value="UniProtKB-SubCell"/>
</dbReference>
<evidence type="ECO:0000256" key="10">
    <source>
        <dbReference type="ARBA" id="ARBA00023242"/>
    </source>
</evidence>
<evidence type="ECO:0000256" key="4">
    <source>
        <dbReference type="ARBA" id="ARBA00022737"/>
    </source>
</evidence>
<keyword evidence="7" id="KW-0805">Transcription regulation</keyword>
<evidence type="ECO:0000256" key="11">
    <source>
        <dbReference type="PROSITE-ProRule" id="PRU00042"/>
    </source>
</evidence>
<keyword evidence="14" id="KW-1185">Reference proteome</keyword>
<proteinExistence type="inferred from homology"/>
<keyword evidence="5 11" id="KW-0863">Zinc-finger</keyword>
<gene>
    <name evidence="15" type="primary">ZNF835</name>
</gene>